<dbReference type="AlphaFoldDB" id="A0A1Y2M511"/>
<feature type="chain" id="PRO_5012553646" description="Glycogen debranching enzyme C-terminal domain-containing protein" evidence="1">
    <location>
        <begin position="20"/>
        <end position="727"/>
    </location>
</feature>
<dbReference type="Proteomes" id="UP000193240">
    <property type="component" value="Unassembled WGS sequence"/>
</dbReference>
<dbReference type="InParanoid" id="A0A1Y2M511"/>
<gene>
    <name evidence="2" type="ORF">B5807_04344</name>
</gene>
<protein>
    <recommendedName>
        <fullName evidence="4">Glycogen debranching enzyme C-terminal domain-containing protein</fullName>
    </recommendedName>
</protein>
<evidence type="ECO:0000256" key="1">
    <source>
        <dbReference type="SAM" id="SignalP"/>
    </source>
</evidence>
<dbReference type="SUPFAM" id="SSF48208">
    <property type="entry name" value="Six-hairpin glycosidases"/>
    <property type="match status" value="1"/>
</dbReference>
<dbReference type="InterPro" id="IPR008928">
    <property type="entry name" value="6-hairpin_glycosidase_sf"/>
</dbReference>
<reference evidence="2 3" key="1">
    <citation type="journal article" date="2017" name="Genome Announc.">
        <title>Genome sequence of the saprophytic ascomycete Epicoccum nigrum ICMP 19927 strain isolated from New Zealand.</title>
        <authorList>
            <person name="Fokin M."/>
            <person name="Fleetwood D."/>
            <person name="Weir B.S."/>
            <person name="Villas-Boas S.G."/>
        </authorList>
    </citation>
    <scope>NUCLEOTIDE SEQUENCE [LARGE SCALE GENOMIC DNA]</scope>
    <source>
        <strain evidence="2 3">ICMP 19927</strain>
    </source>
</reference>
<name>A0A1Y2M511_EPING</name>
<evidence type="ECO:0000313" key="2">
    <source>
        <dbReference type="EMBL" id="OSS51092.1"/>
    </source>
</evidence>
<sequence>MRVVRPLPLVALLPALCLGQDSCSEPASRLYLPDPPYDNYIYFDCHSSSHVVLTSPRTDSNLDVISPRLLVAWPAGNSGLVAYFEPTDGVKGSLTPRLQNSSSTGETLDPIYEPVEGGVPRFGVAGSINFNKPANLTKSVLGSLRSVRDLTEGGRTDPDVQSGLRFSGSDVSATINRTWFDDVTSTVLNFTPLDGAQPVTFDSNGQTLQFGAGTYGFSASLNYPQLEQLSQAEVLSPQADDLISEQPDQTTSLSFLSYENKLLAGTWRFLTYFGRDSMISMLLMQPVLSEGENGAIEAVIGAVLERVNNTDGTVCHEEVIGDYATFINRKNNIASTEPSCDYKMVDTDYYLPIAMQNYFVNTETGKQRSEAFLNTNATFLVENEGLTYEALAETTMQKIMDATAAFAAEGGQTVDNLIHLRSNEPVGEWRDSNSGLGGGRIPYDVNTALVPAGLRAIAALSRAGFFSNHKDWSETADRYAQVWEDETLRFFEVSVPKDDAVSLVKSYTASINIPIPDNTDSITGDVIYYGVALNGNIPPPSNTSSPVVPLMNTDDCFRHFFLNTTNQAQLSAFLSQTADHILKPFPVGLATEAGLFVANPAYAGNTAFAGEFGRGAYHGTVVWGWQLAMMGAGLQRQLARCAYENSPEFCKDSELYSKVVSAYNRLWDLIESNTAQLSSEVWSWNYDNGYKATPLGTFVSTESNIRQLWSLTFLAVTRKTFPDSISS</sequence>
<dbReference type="GO" id="GO:0005975">
    <property type="term" value="P:carbohydrate metabolic process"/>
    <property type="evidence" value="ECO:0007669"/>
    <property type="project" value="InterPro"/>
</dbReference>
<dbReference type="EMBL" id="KZ107841">
    <property type="protein sequence ID" value="OSS51092.1"/>
    <property type="molecule type" value="Genomic_DNA"/>
</dbReference>
<organism evidence="2 3">
    <name type="scientific">Epicoccum nigrum</name>
    <name type="common">Soil fungus</name>
    <name type="synonym">Epicoccum purpurascens</name>
    <dbReference type="NCBI Taxonomy" id="105696"/>
    <lineage>
        <taxon>Eukaryota</taxon>
        <taxon>Fungi</taxon>
        <taxon>Dikarya</taxon>
        <taxon>Ascomycota</taxon>
        <taxon>Pezizomycotina</taxon>
        <taxon>Dothideomycetes</taxon>
        <taxon>Pleosporomycetidae</taxon>
        <taxon>Pleosporales</taxon>
        <taxon>Pleosporineae</taxon>
        <taxon>Didymellaceae</taxon>
        <taxon>Epicoccum</taxon>
    </lineage>
</organism>
<keyword evidence="1" id="KW-0732">Signal</keyword>
<evidence type="ECO:0008006" key="4">
    <source>
        <dbReference type="Google" id="ProtNLM"/>
    </source>
</evidence>
<dbReference type="OMA" id="WSWQLAM"/>
<evidence type="ECO:0000313" key="3">
    <source>
        <dbReference type="Proteomes" id="UP000193240"/>
    </source>
</evidence>
<accession>A0A1Y2M511</accession>
<proteinExistence type="predicted"/>
<feature type="signal peptide" evidence="1">
    <location>
        <begin position="1"/>
        <end position="19"/>
    </location>
</feature>
<keyword evidence="3" id="KW-1185">Reference proteome</keyword>